<dbReference type="InterPro" id="IPR020076">
    <property type="entry name" value="DUF2768"/>
</dbReference>
<evidence type="ECO:0000256" key="1">
    <source>
        <dbReference type="SAM" id="Phobius"/>
    </source>
</evidence>
<feature type="transmembrane region" description="Helical" evidence="1">
    <location>
        <begin position="6"/>
        <end position="26"/>
    </location>
</feature>
<keyword evidence="1" id="KW-1133">Transmembrane helix</keyword>
<keyword evidence="3" id="KW-1185">Reference proteome</keyword>
<keyword evidence="1" id="KW-0812">Transmembrane</keyword>
<comment type="caution">
    <text evidence="2">The sequence shown here is derived from an EMBL/GenBank/DDBJ whole genome shotgun (WGS) entry which is preliminary data.</text>
</comment>
<dbReference type="EMBL" id="JBHSQV010000035">
    <property type="protein sequence ID" value="MFC5986134.1"/>
    <property type="molecule type" value="Genomic_DNA"/>
</dbReference>
<keyword evidence="1" id="KW-0472">Membrane</keyword>
<evidence type="ECO:0000313" key="3">
    <source>
        <dbReference type="Proteomes" id="UP001596250"/>
    </source>
</evidence>
<sequence length="59" mass="6611">MDAMDKMWLSLIAIILMVVASVLITVARTKTKGWIRRILSLVAFIVLFYAVVLGFISIV</sequence>
<gene>
    <name evidence="2" type="ORF">ACFPXP_06775</name>
</gene>
<protein>
    <submittedName>
        <fullName evidence="2">DUF2768 family protein</fullName>
    </submittedName>
</protein>
<name>A0ABW1IM32_9BACL</name>
<accession>A0ABW1IM32</accession>
<dbReference type="Proteomes" id="UP001596250">
    <property type="component" value="Unassembled WGS sequence"/>
</dbReference>
<dbReference type="Pfam" id="PF10966">
    <property type="entry name" value="DUF2768"/>
    <property type="match status" value="1"/>
</dbReference>
<dbReference type="RefSeq" id="WP_379893462.1">
    <property type="nucleotide sequence ID" value="NZ_CBCSCT010000004.1"/>
</dbReference>
<feature type="transmembrane region" description="Helical" evidence="1">
    <location>
        <begin position="38"/>
        <end position="58"/>
    </location>
</feature>
<reference evidence="3" key="1">
    <citation type="journal article" date="2019" name="Int. J. Syst. Evol. Microbiol.">
        <title>The Global Catalogue of Microorganisms (GCM) 10K type strain sequencing project: providing services to taxonomists for standard genome sequencing and annotation.</title>
        <authorList>
            <consortium name="The Broad Institute Genomics Platform"/>
            <consortium name="The Broad Institute Genome Sequencing Center for Infectious Disease"/>
            <person name="Wu L."/>
            <person name="Ma J."/>
        </authorList>
    </citation>
    <scope>NUCLEOTIDE SEQUENCE [LARGE SCALE GENOMIC DNA]</scope>
    <source>
        <strain evidence="3">CCM 8749</strain>
    </source>
</reference>
<evidence type="ECO:0000313" key="2">
    <source>
        <dbReference type="EMBL" id="MFC5986134.1"/>
    </source>
</evidence>
<organism evidence="2 3">
    <name type="scientific">Marinicrinis lubricantis</name>
    <dbReference type="NCBI Taxonomy" id="2086470"/>
    <lineage>
        <taxon>Bacteria</taxon>
        <taxon>Bacillati</taxon>
        <taxon>Bacillota</taxon>
        <taxon>Bacilli</taxon>
        <taxon>Bacillales</taxon>
        <taxon>Paenibacillaceae</taxon>
    </lineage>
</organism>
<proteinExistence type="predicted"/>